<evidence type="ECO:0000313" key="2">
    <source>
        <dbReference type="Proteomes" id="UP000524404"/>
    </source>
</evidence>
<keyword evidence="2" id="KW-1185">Reference proteome</keyword>
<protein>
    <recommendedName>
        <fullName evidence="3">Glycosyl transferase family 8</fullName>
    </recommendedName>
</protein>
<comment type="caution">
    <text evidence="1">The sequence shown here is derived from an EMBL/GenBank/DDBJ whole genome shotgun (WGS) entry which is preliminary data.</text>
</comment>
<gene>
    <name evidence="1" type="ORF">HNP25_000490</name>
</gene>
<dbReference type="Proteomes" id="UP000524404">
    <property type="component" value="Unassembled WGS sequence"/>
</dbReference>
<dbReference type="SUPFAM" id="SSF53448">
    <property type="entry name" value="Nucleotide-diphospho-sugar transferases"/>
    <property type="match status" value="1"/>
</dbReference>
<reference evidence="1 2" key="1">
    <citation type="submission" date="2020-08" db="EMBL/GenBank/DDBJ databases">
        <title>Functional genomics of gut bacteria from endangered species of beetles.</title>
        <authorList>
            <person name="Carlos-Shanley C."/>
        </authorList>
    </citation>
    <scope>NUCLEOTIDE SEQUENCE [LARGE SCALE GENOMIC DNA]</scope>
    <source>
        <strain evidence="1 2">S00070</strain>
    </source>
</reference>
<accession>A0A841ENH8</accession>
<dbReference type="AlphaFoldDB" id="A0A841ENH8"/>
<name>A0A841ENH8_9BACT</name>
<proteinExistence type="predicted"/>
<dbReference type="EMBL" id="JACHKT010000002">
    <property type="protein sequence ID" value="MBB6001850.1"/>
    <property type="molecule type" value="Genomic_DNA"/>
</dbReference>
<evidence type="ECO:0000313" key="1">
    <source>
        <dbReference type="EMBL" id="MBB6001850.1"/>
    </source>
</evidence>
<evidence type="ECO:0008006" key="3">
    <source>
        <dbReference type="Google" id="ProtNLM"/>
    </source>
</evidence>
<dbReference type="InterPro" id="IPR029044">
    <property type="entry name" value="Nucleotide-diphossugar_trans"/>
</dbReference>
<sequence>MNILYLVFGEEQRNHTQAYFSICSFLGQMNESDRIYILTDAPKYYQRVAERVNIVEVSKGLLEEWEGVHRFFWRVKIKAIEYICTIHPNEDVMYLDTDTFLYADIHKLKADLKQPLMHLNEGKLSLLRSKTERMMWKQVGKKSFGGVVIQPDHCMWNAGVVALPALKSMNIVKMALAICDNMLLAKVSRRLIEQFALSVAMSEFGIVKPASENIGHYWANKSEWNEVIQRFLADSFLGLRTLEQDIAIVKQWDFGKTPVQKRVPNTQTRLKKLIENLFPAENIQHVKTR</sequence>
<organism evidence="1 2">
    <name type="scientific">Arcicella rosea</name>
    <dbReference type="NCBI Taxonomy" id="502909"/>
    <lineage>
        <taxon>Bacteria</taxon>
        <taxon>Pseudomonadati</taxon>
        <taxon>Bacteroidota</taxon>
        <taxon>Cytophagia</taxon>
        <taxon>Cytophagales</taxon>
        <taxon>Flectobacillaceae</taxon>
        <taxon>Arcicella</taxon>
    </lineage>
</organism>
<dbReference type="RefSeq" id="WP_184129698.1">
    <property type="nucleotide sequence ID" value="NZ_JACHKT010000002.1"/>
</dbReference>